<keyword evidence="7" id="KW-0564">Palmitate</keyword>
<keyword evidence="3 11" id="KW-0808">Transferase</keyword>
<comment type="similarity">
    <text evidence="2 11">Belongs to the DHHC palmitoyltransferase family.</text>
</comment>
<evidence type="ECO:0000259" key="13">
    <source>
        <dbReference type="Pfam" id="PF01529"/>
    </source>
</evidence>
<accession>A0A8D3BT23</accession>
<dbReference type="AlphaFoldDB" id="A0A8D3BT23"/>
<dbReference type="EC" id="2.3.1.225" evidence="11"/>
<feature type="transmembrane region" description="Helical" evidence="11">
    <location>
        <begin position="32"/>
        <end position="52"/>
    </location>
</feature>
<dbReference type="PANTHER" id="PTHR22883:SF301">
    <property type="entry name" value="PALMITOYLTRANSFERASE ZDHHC12"/>
    <property type="match status" value="1"/>
</dbReference>
<protein>
    <recommendedName>
        <fullName evidence="11">Palmitoyltransferase</fullName>
        <ecNumber evidence="11">2.3.1.225</ecNumber>
    </recommendedName>
</protein>
<evidence type="ECO:0000256" key="10">
    <source>
        <dbReference type="ARBA" id="ARBA00047790"/>
    </source>
</evidence>
<dbReference type="Ensembl" id="ENSSMAT00000062918.1">
    <property type="protein sequence ID" value="ENSSMAP00000038181.1"/>
    <property type="gene ID" value="ENSSMAG00000028113.1"/>
</dbReference>
<evidence type="ECO:0000313" key="15">
    <source>
        <dbReference type="Proteomes" id="UP000694558"/>
    </source>
</evidence>
<keyword evidence="6 11" id="KW-0472">Membrane</keyword>
<dbReference type="GO" id="GO:0005794">
    <property type="term" value="C:Golgi apparatus"/>
    <property type="evidence" value="ECO:0007669"/>
    <property type="project" value="TreeGrafter"/>
</dbReference>
<evidence type="ECO:0000256" key="12">
    <source>
        <dbReference type="SAM" id="SignalP"/>
    </source>
</evidence>
<evidence type="ECO:0000256" key="1">
    <source>
        <dbReference type="ARBA" id="ARBA00004127"/>
    </source>
</evidence>
<evidence type="ECO:0000256" key="6">
    <source>
        <dbReference type="ARBA" id="ARBA00023136"/>
    </source>
</evidence>
<keyword evidence="4 11" id="KW-0812">Transmembrane</keyword>
<evidence type="ECO:0000313" key="14">
    <source>
        <dbReference type="Ensembl" id="ENSSMAP00000038181.1"/>
    </source>
</evidence>
<dbReference type="InterPro" id="IPR039859">
    <property type="entry name" value="PFA4/ZDH16/20/ERF2-like"/>
</dbReference>
<dbReference type="PANTHER" id="PTHR22883">
    <property type="entry name" value="ZINC FINGER DHHC DOMAIN CONTAINING PROTEIN"/>
    <property type="match status" value="1"/>
</dbReference>
<evidence type="ECO:0000256" key="3">
    <source>
        <dbReference type="ARBA" id="ARBA00022679"/>
    </source>
</evidence>
<dbReference type="PROSITE" id="PS50216">
    <property type="entry name" value="DHHC"/>
    <property type="match status" value="1"/>
</dbReference>
<name>A0A8D3BT23_SCOMX</name>
<comment type="domain">
    <text evidence="11">The DHHC domain is required for palmitoyltransferase activity.</text>
</comment>
<feature type="transmembrane region" description="Helical" evidence="11">
    <location>
        <begin position="200"/>
        <end position="225"/>
    </location>
</feature>
<evidence type="ECO:0000256" key="7">
    <source>
        <dbReference type="ARBA" id="ARBA00023139"/>
    </source>
</evidence>
<feature type="domain" description="Palmitoyltransferase DHHC" evidence="13">
    <location>
        <begin position="117"/>
        <end position="237"/>
    </location>
</feature>
<evidence type="ECO:0000256" key="4">
    <source>
        <dbReference type="ARBA" id="ARBA00022692"/>
    </source>
</evidence>
<keyword evidence="12" id="KW-0732">Signal</keyword>
<evidence type="ECO:0000256" key="11">
    <source>
        <dbReference type="RuleBase" id="RU079119"/>
    </source>
</evidence>
<feature type="chain" id="PRO_5034399288" description="Palmitoyltransferase" evidence="12">
    <location>
        <begin position="20"/>
        <end position="286"/>
    </location>
</feature>
<keyword evidence="5 11" id="KW-1133">Transmembrane helix</keyword>
<dbReference type="GO" id="GO:0019706">
    <property type="term" value="F:protein-cysteine S-palmitoyltransferase activity"/>
    <property type="evidence" value="ECO:0007669"/>
    <property type="project" value="UniProtKB-EC"/>
</dbReference>
<organism evidence="14 15">
    <name type="scientific">Scophthalmus maximus</name>
    <name type="common">Turbot</name>
    <name type="synonym">Psetta maxima</name>
    <dbReference type="NCBI Taxonomy" id="52904"/>
    <lineage>
        <taxon>Eukaryota</taxon>
        <taxon>Metazoa</taxon>
        <taxon>Chordata</taxon>
        <taxon>Craniata</taxon>
        <taxon>Vertebrata</taxon>
        <taxon>Euteleostomi</taxon>
        <taxon>Actinopterygii</taxon>
        <taxon>Neopterygii</taxon>
        <taxon>Teleostei</taxon>
        <taxon>Neoteleostei</taxon>
        <taxon>Acanthomorphata</taxon>
        <taxon>Carangaria</taxon>
        <taxon>Pleuronectiformes</taxon>
        <taxon>Pleuronectoidei</taxon>
        <taxon>Scophthalmidae</taxon>
        <taxon>Scophthalmus</taxon>
    </lineage>
</organism>
<gene>
    <name evidence="14" type="primary">LOC118313646</name>
</gene>
<dbReference type="GeneTree" id="ENSGT00940000156902"/>
<evidence type="ECO:0000256" key="9">
    <source>
        <dbReference type="ARBA" id="ARBA00023315"/>
    </source>
</evidence>
<reference evidence="14" key="1">
    <citation type="submission" date="2023-05" db="EMBL/GenBank/DDBJ databases">
        <title>High-quality long-read genome of Scophthalmus maximus.</title>
        <authorList>
            <person name="Lien S."/>
            <person name="Martinez P."/>
        </authorList>
    </citation>
    <scope>NUCLEOTIDE SEQUENCE [LARGE SCALE GENOMIC DNA]</scope>
</reference>
<evidence type="ECO:0000256" key="2">
    <source>
        <dbReference type="ARBA" id="ARBA00008574"/>
    </source>
</evidence>
<dbReference type="Pfam" id="PF01529">
    <property type="entry name" value="DHHC"/>
    <property type="match status" value="1"/>
</dbReference>
<dbReference type="GO" id="GO:0005783">
    <property type="term" value="C:endoplasmic reticulum"/>
    <property type="evidence" value="ECO:0007669"/>
    <property type="project" value="TreeGrafter"/>
</dbReference>
<sequence>FFLFVQFLLFCFLLTDVVVVQMSQNVFRSGFLVRAGHTMLTWVITLILFLHDTDLRRCEERGELLLPLLFFLLVVLSVLLYFAVSLMDPGFVLTDTDAEGSNEEMESMIPQTSTARLRRCGYCLLQQPMRAKHCQTCKRCVRRFDHHCPWVENCVGERNHRWFLVYLMVQLLTLLWALHVATSGISPSAAWRPWLRTNGFLLAALAVAGVFSAVVLLLLGCHVYLAAVNCTTWEFMSRHRISYLKARGDEENPFDRGVLCNLWDFFCLCGTVAWERVYARHDPNPA</sequence>
<dbReference type="GO" id="GO:0006612">
    <property type="term" value="P:protein targeting to membrane"/>
    <property type="evidence" value="ECO:0007669"/>
    <property type="project" value="TreeGrafter"/>
</dbReference>
<keyword evidence="9 11" id="KW-0012">Acyltransferase</keyword>
<reference evidence="14" key="2">
    <citation type="submission" date="2025-08" db="UniProtKB">
        <authorList>
            <consortium name="Ensembl"/>
        </authorList>
    </citation>
    <scope>IDENTIFICATION</scope>
</reference>
<dbReference type="InterPro" id="IPR001594">
    <property type="entry name" value="Palmitoyltrfase_DHHC"/>
</dbReference>
<feature type="signal peptide" evidence="12">
    <location>
        <begin position="1"/>
        <end position="19"/>
    </location>
</feature>
<keyword evidence="8" id="KW-0449">Lipoprotein</keyword>
<evidence type="ECO:0000256" key="5">
    <source>
        <dbReference type="ARBA" id="ARBA00022989"/>
    </source>
</evidence>
<comment type="catalytic activity">
    <reaction evidence="10">
        <text>L-cysteinyl-[protein] + hexadecanoyl-CoA = S-hexadecanoyl-L-cysteinyl-[protein] + CoA</text>
        <dbReference type="Rhea" id="RHEA:36683"/>
        <dbReference type="Rhea" id="RHEA-COMP:10131"/>
        <dbReference type="Rhea" id="RHEA-COMP:11032"/>
        <dbReference type="ChEBI" id="CHEBI:29950"/>
        <dbReference type="ChEBI" id="CHEBI:57287"/>
        <dbReference type="ChEBI" id="CHEBI:57379"/>
        <dbReference type="ChEBI" id="CHEBI:74151"/>
        <dbReference type="EC" id="2.3.1.225"/>
    </reaction>
    <physiologicalReaction direction="left-to-right" evidence="10">
        <dbReference type="Rhea" id="RHEA:36684"/>
    </physiologicalReaction>
</comment>
<evidence type="ECO:0000256" key="8">
    <source>
        <dbReference type="ARBA" id="ARBA00023288"/>
    </source>
</evidence>
<proteinExistence type="inferred from homology"/>
<feature type="transmembrane region" description="Helical" evidence="11">
    <location>
        <begin position="162"/>
        <end position="180"/>
    </location>
</feature>
<feature type="transmembrane region" description="Helical" evidence="11">
    <location>
        <begin position="64"/>
        <end position="84"/>
    </location>
</feature>
<comment type="subcellular location">
    <subcellularLocation>
        <location evidence="1">Endomembrane system</location>
        <topology evidence="1">Multi-pass membrane protein</topology>
    </subcellularLocation>
</comment>
<dbReference type="Proteomes" id="UP000694558">
    <property type="component" value="Chromosome 9"/>
</dbReference>